<evidence type="ECO:0000256" key="4">
    <source>
        <dbReference type="ARBA" id="ARBA00004406"/>
    </source>
</evidence>
<comment type="function">
    <text evidence="2">May be involved in the metabolism of insect hormones and in the breakdown of synthetic insecticides.</text>
</comment>
<evidence type="ECO:0008006" key="19">
    <source>
        <dbReference type="Google" id="ProtNLM"/>
    </source>
</evidence>
<gene>
    <name evidence="17" type="ORF">QLX08_001782</name>
</gene>
<evidence type="ECO:0000256" key="3">
    <source>
        <dbReference type="ARBA" id="ARBA00004174"/>
    </source>
</evidence>
<dbReference type="CDD" id="cd11056">
    <property type="entry name" value="CYP6-like"/>
    <property type="match status" value="1"/>
</dbReference>
<dbReference type="EMBL" id="JAWNGG020000023">
    <property type="protein sequence ID" value="KAK9308049.1"/>
    <property type="molecule type" value="Genomic_DNA"/>
</dbReference>
<keyword evidence="9" id="KW-0492">Microsome</keyword>
<feature type="transmembrane region" description="Helical" evidence="16">
    <location>
        <begin position="5"/>
        <end position="22"/>
    </location>
</feature>
<comment type="caution">
    <text evidence="17">The sequence shown here is derived from an EMBL/GenBank/DDBJ whole genome shotgun (WGS) entry which is preliminary data.</text>
</comment>
<keyword evidence="13 16" id="KW-0472">Membrane</keyword>
<dbReference type="GO" id="GO:0020037">
    <property type="term" value="F:heme binding"/>
    <property type="evidence" value="ECO:0007669"/>
    <property type="project" value="InterPro"/>
</dbReference>
<proteinExistence type="inferred from homology"/>
<evidence type="ECO:0000256" key="5">
    <source>
        <dbReference type="ARBA" id="ARBA00010617"/>
    </source>
</evidence>
<comment type="cofactor">
    <cofactor evidence="1 14">
        <name>heme</name>
        <dbReference type="ChEBI" id="CHEBI:30413"/>
    </cofactor>
</comment>
<keyword evidence="18" id="KW-1185">Reference proteome</keyword>
<keyword evidence="12 15" id="KW-0503">Monooxygenase</keyword>
<dbReference type="PRINTS" id="PR00465">
    <property type="entry name" value="EP450IV"/>
</dbReference>
<keyword evidence="16" id="KW-0812">Transmembrane</keyword>
<dbReference type="InterPro" id="IPR050476">
    <property type="entry name" value="Insect_CytP450_Detox"/>
</dbReference>
<evidence type="ECO:0000256" key="9">
    <source>
        <dbReference type="ARBA" id="ARBA00022848"/>
    </source>
</evidence>
<dbReference type="GO" id="GO:0005506">
    <property type="term" value="F:iron ion binding"/>
    <property type="evidence" value="ECO:0007669"/>
    <property type="project" value="InterPro"/>
</dbReference>
<evidence type="ECO:0000256" key="11">
    <source>
        <dbReference type="ARBA" id="ARBA00023004"/>
    </source>
</evidence>
<keyword evidence="8" id="KW-0256">Endoplasmic reticulum</keyword>
<dbReference type="Pfam" id="PF00067">
    <property type="entry name" value="p450"/>
    <property type="match status" value="1"/>
</dbReference>
<keyword evidence="16" id="KW-1133">Transmembrane helix</keyword>
<dbReference type="GO" id="GO:0016705">
    <property type="term" value="F:oxidoreductase activity, acting on paired donors, with incorporation or reduction of molecular oxygen"/>
    <property type="evidence" value="ECO:0007669"/>
    <property type="project" value="InterPro"/>
</dbReference>
<dbReference type="SUPFAM" id="SSF48264">
    <property type="entry name" value="Cytochrome P450"/>
    <property type="match status" value="1"/>
</dbReference>
<name>A0AAW1ADB3_9HYME</name>
<evidence type="ECO:0000313" key="17">
    <source>
        <dbReference type="EMBL" id="KAK9308049.1"/>
    </source>
</evidence>
<evidence type="ECO:0000256" key="13">
    <source>
        <dbReference type="ARBA" id="ARBA00023136"/>
    </source>
</evidence>
<evidence type="ECO:0000256" key="2">
    <source>
        <dbReference type="ARBA" id="ARBA00003690"/>
    </source>
</evidence>
<accession>A0AAW1ADB3</accession>
<evidence type="ECO:0000256" key="12">
    <source>
        <dbReference type="ARBA" id="ARBA00023033"/>
    </source>
</evidence>
<keyword evidence="7 14" id="KW-0479">Metal-binding</keyword>
<sequence length="499" mass="57565">MSNYFEILCGVVALLLAVYYYATSTFDFWKNRGVVGPKPLPFVGNIKEILFARKSIAEYAREIYIAYKNEPMVGLYARRSPLLLLRDPELIKDVLIRHFPNFADRGTTINEKVEPLAMNLFFLEAERWRPLRNRLSPMFSSGKLREMFYLIVECSQHLEKHLEKNVGRKGIIECQELAAKYTTDVIGTCAFGIEISALENEDSEFHKIGKEVFAVNLRNIVHQKLKEFVPMLYHLLGLLPPPNFVLAFMKLVSETMKYKRENNIARPDFMKLLMDLQKNPDKLQNIEFTDTMLMAQLAVFFAAGFLAPSMAISNALYELALNHDIQDKLHEEIEEFFANDGELKFDDIKRMKYLDKVFKETLRMHPAGSVLRRRAQSNYTFNGTKVSIHKGMMIWIPLYGIHYDPDIYPNPKKFDPERFNEDAVAARHRMHYLPFGDGPRNCIGGRFGVSMTKVGLITILRNYKVDICDKTIPYEIDSASALPIPKGGTYLKMTKIPRQ</sequence>
<keyword evidence="6 14" id="KW-0349">Heme</keyword>
<keyword evidence="11 14" id="KW-0408">Iron</keyword>
<evidence type="ECO:0000256" key="1">
    <source>
        <dbReference type="ARBA" id="ARBA00001971"/>
    </source>
</evidence>
<dbReference type="FunFam" id="1.10.630.10:FF:000042">
    <property type="entry name" value="Cytochrome P450"/>
    <property type="match status" value="1"/>
</dbReference>
<evidence type="ECO:0000256" key="14">
    <source>
        <dbReference type="PIRSR" id="PIRSR602403-1"/>
    </source>
</evidence>
<dbReference type="GO" id="GO:0005789">
    <property type="term" value="C:endoplasmic reticulum membrane"/>
    <property type="evidence" value="ECO:0007669"/>
    <property type="project" value="UniProtKB-SubCell"/>
</dbReference>
<evidence type="ECO:0000256" key="15">
    <source>
        <dbReference type="RuleBase" id="RU000461"/>
    </source>
</evidence>
<evidence type="ECO:0000313" key="18">
    <source>
        <dbReference type="Proteomes" id="UP001432146"/>
    </source>
</evidence>
<dbReference type="InterPro" id="IPR036396">
    <property type="entry name" value="Cyt_P450_sf"/>
</dbReference>
<dbReference type="InterPro" id="IPR002403">
    <property type="entry name" value="Cyt_P450_E_grp-IV"/>
</dbReference>
<dbReference type="GO" id="GO:0004497">
    <property type="term" value="F:monooxygenase activity"/>
    <property type="evidence" value="ECO:0007669"/>
    <property type="project" value="UniProtKB-KW"/>
</dbReference>
<dbReference type="Gene3D" id="1.10.630.10">
    <property type="entry name" value="Cytochrome P450"/>
    <property type="match status" value="1"/>
</dbReference>
<evidence type="ECO:0000256" key="16">
    <source>
        <dbReference type="SAM" id="Phobius"/>
    </source>
</evidence>
<evidence type="ECO:0000256" key="6">
    <source>
        <dbReference type="ARBA" id="ARBA00022617"/>
    </source>
</evidence>
<evidence type="ECO:0000256" key="10">
    <source>
        <dbReference type="ARBA" id="ARBA00023002"/>
    </source>
</evidence>
<dbReference type="PANTHER" id="PTHR24292">
    <property type="entry name" value="CYTOCHROME P450"/>
    <property type="match status" value="1"/>
</dbReference>
<comment type="similarity">
    <text evidence="5 15">Belongs to the cytochrome P450 family.</text>
</comment>
<evidence type="ECO:0000256" key="7">
    <source>
        <dbReference type="ARBA" id="ARBA00022723"/>
    </source>
</evidence>
<dbReference type="PANTHER" id="PTHR24292:SF45">
    <property type="entry name" value="CYTOCHROME P450 6G1-RELATED"/>
    <property type="match status" value="1"/>
</dbReference>
<keyword evidence="10 15" id="KW-0560">Oxidoreductase</keyword>
<dbReference type="PROSITE" id="PS00086">
    <property type="entry name" value="CYTOCHROME_P450"/>
    <property type="match status" value="1"/>
</dbReference>
<organism evidence="17 18">
    <name type="scientific">Tetragonisca angustula</name>
    <dbReference type="NCBI Taxonomy" id="166442"/>
    <lineage>
        <taxon>Eukaryota</taxon>
        <taxon>Metazoa</taxon>
        <taxon>Ecdysozoa</taxon>
        <taxon>Arthropoda</taxon>
        <taxon>Hexapoda</taxon>
        <taxon>Insecta</taxon>
        <taxon>Pterygota</taxon>
        <taxon>Neoptera</taxon>
        <taxon>Endopterygota</taxon>
        <taxon>Hymenoptera</taxon>
        <taxon>Apocrita</taxon>
        <taxon>Aculeata</taxon>
        <taxon>Apoidea</taxon>
        <taxon>Anthophila</taxon>
        <taxon>Apidae</taxon>
        <taxon>Tetragonisca</taxon>
    </lineage>
</organism>
<comment type="subcellular location">
    <subcellularLocation>
        <location evidence="4">Endoplasmic reticulum membrane</location>
        <topology evidence="4">Peripheral membrane protein</topology>
    </subcellularLocation>
    <subcellularLocation>
        <location evidence="3">Microsome membrane</location>
        <topology evidence="3">Peripheral membrane protein</topology>
    </subcellularLocation>
</comment>
<evidence type="ECO:0000256" key="8">
    <source>
        <dbReference type="ARBA" id="ARBA00022824"/>
    </source>
</evidence>
<dbReference type="Proteomes" id="UP001432146">
    <property type="component" value="Unassembled WGS sequence"/>
</dbReference>
<dbReference type="InterPro" id="IPR017972">
    <property type="entry name" value="Cyt_P450_CS"/>
</dbReference>
<dbReference type="InterPro" id="IPR001128">
    <property type="entry name" value="Cyt_P450"/>
</dbReference>
<protein>
    <recommendedName>
        <fullName evidence="19">Cytochrome P450 6a14</fullName>
    </recommendedName>
</protein>
<dbReference type="AlphaFoldDB" id="A0AAW1ADB3"/>
<reference evidence="17 18" key="1">
    <citation type="submission" date="2024-05" db="EMBL/GenBank/DDBJ databases">
        <title>The nuclear and mitochondrial genome assemblies of Tetragonisca angustula (Apidae: Meliponini), a tiny yet remarkable pollinator in the Neotropics.</title>
        <authorList>
            <person name="Ferrari R."/>
            <person name="Ricardo P.C."/>
            <person name="Dias F.C."/>
            <person name="Araujo N.S."/>
            <person name="Soares D.O."/>
            <person name="Zhou Q.-S."/>
            <person name="Zhu C.-D."/>
            <person name="Coutinho L."/>
            <person name="Airas M.C."/>
            <person name="Batista T.M."/>
        </authorList>
    </citation>
    <scope>NUCLEOTIDE SEQUENCE [LARGE SCALE GENOMIC DNA]</scope>
    <source>
        <strain evidence="17">ASF017062</strain>
        <tissue evidence="17">Abdomen</tissue>
    </source>
</reference>
<feature type="binding site" description="axial binding residue" evidence="14">
    <location>
        <position position="442"/>
    </location>
    <ligand>
        <name>heme</name>
        <dbReference type="ChEBI" id="CHEBI:30413"/>
    </ligand>
    <ligandPart>
        <name>Fe</name>
        <dbReference type="ChEBI" id="CHEBI:18248"/>
    </ligandPart>
</feature>